<evidence type="ECO:0000259" key="2">
    <source>
        <dbReference type="PROSITE" id="PS51186"/>
    </source>
</evidence>
<dbReference type="Pfam" id="PF00583">
    <property type="entry name" value="Acetyltransf_1"/>
    <property type="match status" value="1"/>
</dbReference>
<dbReference type="SUPFAM" id="SSF55729">
    <property type="entry name" value="Acyl-CoA N-acyltransferases (Nat)"/>
    <property type="match status" value="1"/>
</dbReference>
<proteinExistence type="predicted"/>
<dbReference type="PANTHER" id="PTHR43138">
    <property type="entry name" value="ACETYLTRANSFERASE, GNAT FAMILY"/>
    <property type="match status" value="1"/>
</dbReference>
<dbReference type="RefSeq" id="WP_179583523.1">
    <property type="nucleotide sequence ID" value="NZ_JACBYR010000001.1"/>
</dbReference>
<dbReference type="InterPro" id="IPR000182">
    <property type="entry name" value="GNAT_dom"/>
</dbReference>
<dbReference type="AlphaFoldDB" id="A0A7Y9IR81"/>
<dbReference type="PROSITE" id="PS51186">
    <property type="entry name" value="GNAT"/>
    <property type="match status" value="1"/>
</dbReference>
<feature type="compositionally biased region" description="Basic residues" evidence="1">
    <location>
        <begin position="231"/>
        <end position="241"/>
    </location>
</feature>
<feature type="domain" description="N-acetyltransferase" evidence="2">
    <location>
        <begin position="2"/>
        <end position="163"/>
    </location>
</feature>
<sequence length="241" mass="26591">MIAIQKFDVDDWSAVWAIIAPVIRAGETFAYSPEISEAEARKLWVDQPVATYVAKNDRGDVLGTYYLTANQPGLGSHVASCAYIVSDRAKGQGVASLMCEHSQQMSMRLGFRAMQFNMVVATNLAAVQLWQRLGFEIIGTLPDAFRHASLGFVDAHIMYKRLGAPADDRMVMNSSHTMSPWASLPAPSGMRRARRVAVPCTARAVVTSGHSHSSNQRRHRSDSMAPQAAGMRRRRARDPYP</sequence>
<dbReference type="PANTHER" id="PTHR43138:SF1">
    <property type="entry name" value="N-ACETYLTRANSFERASE ACA1"/>
    <property type="match status" value="1"/>
</dbReference>
<accession>A0A7Y9IR81</accession>
<protein>
    <submittedName>
        <fullName evidence="3">GNAT superfamily N-acetyltransferase</fullName>
    </submittedName>
</protein>
<dbReference type="InterPro" id="IPR052742">
    <property type="entry name" value="Mito_N-acetyltransferase"/>
</dbReference>
<keyword evidence="4" id="KW-1185">Reference proteome</keyword>
<dbReference type="Proteomes" id="UP000542125">
    <property type="component" value="Unassembled WGS sequence"/>
</dbReference>
<reference evidence="3 4" key="1">
    <citation type="submission" date="2020-07" db="EMBL/GenBank/DDBJ databases">
        <title>Genomic Encyclopedia of Type Strains, Phase IV (KMG-V): Genome sequencing to study the core and pangenomes of soil and plant-associated prokaryotes.</title>
        <authorList>
            <person name="Whitman W."/>
        </authorList>
    </citation>
    <scope>NUCLEOTIDE SEQUENCE [LARGE SCALE GENOMIC DNA]</scope>
    <source>
        <strain evidence="3 4">SAS40</strain>
    </source>
</reference>
<comment type="caution">
    <text evidence="3">The sequence shown here is derived from an EMBL/GenBank/DDBJ whole genome shotgun (WGS) entry which is preliminary data.</text>
</comment>
<feature type="region of interest" description="Disordered" evidence="1">
    <location>
        <begin position="205"/>
        <end position="241"/>
    </location>
</feature>
<dbReference type="GO" id="GO:0016747">
    <property type="term" value="F:acyltransferase activity, transferring groups other than amino-acyl groups"/>
    <property type="evidence" value="ECO:0007669"/>
    <property type="project" value="InterPro"/>
</dbReference>
<dbReference type="Gene3D" id="3.40.630.30">
    <property type="match status" value="1"/>
</dbReference>
<name>A0A7Y9IR81_9BURK</name>
<keyword evidence="3" id="KW-0808">Transferase</keyword>
<dbReference type="EMBL" id="JACBYR010000001">
    <property type="protein sequence ID" value="NYE81487.1"/>
    <property type="molecule type" value="Genomic_DNA"/>
</dbReference>
<evidence type="ECO:0000256" key="1">
    <source>
        <dbReference type="SAM" id="MobiDB-lite"/>
    </source>
</evidence>
<dbReference type="InterPro" id="IPR016181">
    <property type="entry name" value="Acyl_CoA_acyltransferase"/>
</dbReference>
<organism evidence="3 4">
    <name type="scientific">Pigmentiphaga litoralis</name>
    <dbReference type="NCBI Taxonomy" id="516702"/>
    <lineage>
        <taxon>Bacteria</taxon>
        <taxon>Pseudomonadati</taxon>
        <taxon>Pseudomonadota</taxon>
        <taxon>Betaproteobacteria</taxon>
        <taxon>Burkholderiales</taxon>
        <taxon>Alcaligenaceae</taxon>
        <taxon>Pigmentiphaga</taxon>
    </lineage>
</organism>
<gene>
    <name evidence="3" type="ORF">FHW18_000758</name>
</gene>
<evidence type="ECO:0000313" key="4">
    <source>
        <dbReference type="Proteomes" id="UP000542125"/>
    </source>
</evidence>
<evidence type="ECO:0000313" key="3">
    <source>
        <dbReference type="EMBL" id="NYE81487.1"/>
    </source>
</evidence>